<reference evidence="2" key="1">
    <citation type="journal article" date="2022" name="Mol. Ecol. Resour.">
        <title>The genomes of chicory, endive, great burdock and yacon provide insights into Asteraceae palaeo-polyploidization history and plant inulin production.</title>
        <authorList>
            <person name="Fan W."/>
            <person name="Wang S."/>
            <person name="Wang H."/>
            <person name="Wang A."/>
            <person name="Jiang F."/>
            <person name="Liu H."/>
            <person name="Zhao H."/>
            <person name="Xu D."/>
            <person name="Zhang Y."/>
        </authorList>
    </citation>
    <scope>NUCLEOTIDE SEQUENCE [LARGE SCALE GENOMIC DNA]</scope>
    <source>
        <strain evidence="2">cv. Niubang</strain>
    </source>
</reference>
<name>A0ACB9DNQ9_ARCLA</name>
<proteinExistence type="predicted"/>
<dbReference type="Proteomes" id="UP001055879">
    <property type="component" value="Linkage Group LG03"/>
</dbReference>
<dbReference type="EMBL" id="CM042049">
    <property type="protein sequence ID" value="KAI3748172.1"/>
    <property type="molecule type" value="Genomic_DNA"/>
</dbReference>
<accession>A0ACB9DNQ9</accession>
<evidence type="ECO:0000313" key="2">
    <source>
        <dbReference type="Proteomes" id="UP001055879"/>
    </source>
</evidence>
<comment type="caution">
    <text evidence="1">The sequence shown here is derived from an EMBL/GenBank/DDBJ whole genome shotgun (WGS) entry which is preliminary data.</text>
</comment>
<evidence type="ECO:0000313" key="1">
    <source>
        <dbReference type="EMBL" id="KAI3748172.1"/>
    </source>
</evidence>
<gene>
    <name evidence="1" type="ORF">L6452_11087</name>
</gene>
<reference evidence="1 2" key="2">
    <citation type="journal article" date="2022" name="Mol. Ecol. Resour.">
        <title>The genomes of chicory, endive, great burdock and yacon provide insights into Asteraceae paleo-polyploidization history and plant inulin production.</title>
        <authorList>
            <person name="Fan W."/>
            <person name="Wang S."/>
            <person name="Wang H."/>
            <person name="Wang A."/>
            <person name="Jiang F."/>
            <person name="Liu H."/>
            <person name="Zhao H."/>
            <person name="Xu D."/>
            <person name="Zhang Y."/>
        </authorList>
    </citation>
    <scope>NUCLEOTIDE SEQUENCE [LARGE SCALE GENOMIC DNA]</scope>
    <source>
        <strain evidence="2">cv. Niubang</strain>
    </source>
</reference>
<organism evidence="1 2">
    <name type="scientific">Arctium lappa</name>
    <name type="common">Greater burdock</name>
    <name type="synonym">Lappa major</name>
    <dbReference type="NCBI Taxonomy" id="4217"/>
    <lineage>
        <taxon>Eukaryota</taxon>
        <taxon>Viridiplantae</taxon>
        <taxon>Streptophyta</taxon>
        <taxon>Embryophyta</taxon>
        <taxon>Tracheophyta</taxon>
        <taxon>Spermatophyta</taxon>
        <taxon>Magnoliopsida</taxon>
        <taxon>eudicotyledons</taxon>
        <taxon>Gunneridae</taxon>
        <taxon>Pentapetalae</taxon>
        <taxon>asterids</taxon>
        <taxon>campanulids</taxon>
        <taxon>Asterales</taxon>
        <taxon>Asteraceae</taxon>
        <taxon>Carduoideae</taxon>
        <taxon>Cardueae</taxon>
        <taxon>Arctiinae</taxon>
        <taxon>Arctium</taxon>
    </lineage>
</organism>
<sequence length="93" mass="10689">MKGSSHENRTWRFSSNNITSGPFGGPAFSFCLIPFTTFSISLLHRISNSLIPKLYFSNPQSISVSTLVLCRLLQQFHKRSSFRSYQIIKKVRF</sequence>
<protein>
    <submittedName>
        <fullName evidence="1">Uncharacterized protein</fullName>
    </submittedName>
</protein>
<keyword evidence="2" id="KW-1185">Reference proteome</keyword>